<sequence length="278" mass="29504">MRTIITLLASLAVAHAAEVHQAARTCNTERMRQVLAQHPALNEPDENGLPPLHIAIDARQRACVWMLLEAGADRKALDRQGRTPFDAAARIADAEDRSRIEYMLRNIGAPSSRAQSAPAPWSLEYAAKHGQPGVTKMLLSLGADPNTAGTGGTTPLAEAALKGDLESVRALLARGAKPAAISRIGTQPIHDAALGDHPEIIRELVRQGAEVNARTRDEAQTPLHVAAAMGRTKATEALVALGADLTLKDAQGRTPLETAERAGFPNLAAILKRPTPAK</sequence>
<dbReference type="PANTHER" id="PTHR24171">
    <property type="entry name" value="ANKYRIN REPEAT DOMAIN-CONTAINING PROTEIN 39-RELATED"/>
    <property type="match status" value="1"/>
</dbReference>
<protein>
    <submittedName>
        <fullName evidence="5">Ankyrin repeat domain-containing protein</fullName>
    </submittedName>
</protein>
<dbReference type="SUPFAM" id="SSF48403">
    <property type="entry name" value="Ankyrin repeat"/>
    <property type="match status" value="1"/>
</dbReference>
<organism evidence="5 6">
    <name type="scientific">Paludibaculum fermentans</name>
    <dbReference type="NCBI Taxonomy" id="1473598"/>
    <lineage>
        <taxon>Bacteria</taxon>
        <taxon>Pseudomonadati</taxon>
        <taxon>Acidobacteriota</taxon>
        <taxon>Terriglobia</taxon>
        <taxon>Bryobacterales</taxon>
        <taxon>Bryobacteraceae</taxon>
        <taxon>Paludibaculum</taxon>
    </lineage>
</organism>
<keyword evidence="6" id="KW-1185">Reference proteome</keyword>
<feature type="signal peptide" evidence="4">
    <location>
        <begin position="1"/>
        <end position="16"/>
    </location>
</feature>
<evidence type="ECO:0000256" key="4">
    <source>
        <dbReference type="SAM" id="SignalP"/>
    </source>
</evidence>
<evidence type="ECO:0000256" key="1">
    <source>
        <dbReference type="ARBA" id="ARBA00022737"/>
    </source>
</evidence>
<reference evidence="5 6" key="1">
    <citation type="submission" date="2020-10" db="EMBL/GenBank/DDBJ databases">
        <title>Complete genome sequence of Paludibaculum fermentans P105T, a facultatively anaerobic acidobacterium capable of dissimilatory Fe(III) reduction.</title>
        <authorList>
            <person name="Dedysh S.N."/>
            <person name="Beletsky A.V."/>
            <person name="Kulichevskaya I.S."/>
            <person name="Mardanov A.V."/>
            <person name="Ravin N.V."/>
        </authorList>
    </citation>
    <scope>NUCLEOTIDE SEQUENCE [LARGE SCALE GENOMIC DNA]</scope>
    <source>
        <strain evidence="5 6">P105</strain>
    </source>
</reference>
<feature type="repeat" description="ANK" evidence="3">
    <location>
        <begin position="151"/>
        <end position="183"/>
    </location>
</feature>
<dbReference type="PROSITE" id="PS50297">
    <property type="entry name" value="ANK_REP_REGION"/>
    <property type="match status" value="4"/>
</dbReference>
<dbReference type="EMBL" id="CP063849">
    <property type="protein sequence ID" value="QOY89003.1"/>
    <property type="molecule type" value="Genomic_DNA"/>
</dbReference>
<dbReference type="InterPro" id="IPR036770">
    <property type="entry name" value="Ankyrin_rpt-contain_sf"/>
</dbReference>
<accession>A0A7S7SLM8</accession>
<dbReference type="Gene3D" id="1.25.40.20">
    <property type="entry name" value="Ankyrin repeat-containing domain"/>
    <property type="match status" value="2"/>
</dbReference>
<evidence type="ECO:0000313" key="5">
    <source>
        <dbReference type="EMBL" id="QOY89003.1"/>
    </source>
</evidence>
<name>A0A7S7SLM8_PALFE</name>
<dbReference type="AlphaFoldDB" id="A0A7S7SLM8"/>
<feature type="chain" id="PRO_5032858244" evidence="4">
    <location>
        <begin position="17"/>
        <end position="278"/>
    </location>
</feature>
<keyword evidence="2 3" id="KW-0040">ANK repeat</keyword>
<dbReference type="PROSITE" id="PS50088">
    <property type="entry name" value="ANK_REPEAT"/>
    <property type="match status" value="4"/>
</dbReference>
<proteinExistence type="predicted"/>
<evidence type="ECO:0000256" key="3">
    <source>
        <dbReference type="PROSITE-ProRule" id="PRU00023"/>
    </source>
</evidence>
<dbReference type="Pfam" id="PF00023">
    <property type="entry name" value="Ank"/>
    <property type="match status" value="1"/>
</dbReference>
<dbReference type="RefSeq" id="WP_194450666.1">
    <property type="nucleotide sequence ID" value="NZ_CP063849.1"/>
</dbReference>
<keyword evidence="1" id="KW-0677">Repeat</keyword>
<feature type="repeat" description="ANK" evidence="3">
    <location>
        <begin position="47"/>
        <end position="79"/>
    </location>
</feature>
<dbReference type="InterPro" id="IPR002110">
    <property type="entry name" value="Ankyrin_rpt"/>
</dbReference>
<keyword evidence="4" id="KW-0732">Signal</keyword>
<gene>
    <name evidence="5" type="ORF">IRI77_03325</name>
</gene>
<evidence type="ECO:0000256" key="2">
    <source>
        <dbReference type="ARBA" id="ARBA00023043"/>
    </source>
</evidence>
<dbReference type="PANTHER" id="PTHR24171:SF9">
    <property type="entry name" value="ANKYRIN REPEAT DOMAIN-CONTAINING PROTEIN 39"/>
    <property type="match status" value="1"/>
</dbReference>
<dbReference type="SMART" id="SM00248">
    <property type="entry name" value="ANK"/>
    <property type="match status" value="6"/>
</dbReference>
<feature type="repeat" description="ANK" evidence="3">
    <location>
        <begin position="184"/>
        <end position="216"/>
    </location>
</feature>
<dbReference type="Proteomes" id="UP000593892">
    <property type="component" value="Chromosome"/>
</dbReference>
<evidence type="ECO:0000313" key="6">
    <source>
        <dbReference type="Proteomes" id="UP000593892"/>
    </source>
</evidence>
<dbReference type="KEGG" id="pfer:IRI77_03325"/>
<feature type="repeat" description="ANK" evidence="3">
    <location>
        <begin position="218"/>
        <end position="250"/>
    </location>
</feature>
<dbReference type="Pfam" id="PF12796">
    <property type="entry name" value="Ank_2"/>
    <property type="match status" value="2"/>
</dbReference>